<sequence>MAEKNEAELRKELNKFKILIAYESVGSWGRDNSSFFLIQSKKNKELFEVHGSHCSCYGFEGQWSPKKISIEYLKSDKFSFSTGGYDSNETLNEEKVHKYMKRLR</sequence>
<evidence type="ECO:0000313" key="1">
    <source>
        <dbReference type="EMBL" id="KKM22146.1"/>
    </source>
</evidence>
<proteinExistence type="predicted"/>
<gene>
    <name evidence="1" type="ORF">LCGC14_1628340</name>
</gene>
<reference evidence="1" key="1">
    <citation type="journal article" date="2015" name="Nature">
        <title>Complex archaea that bridge the gap between prokaryotes and eukaryotes.</title>
        <authorList>
            <person name="Spang A."/>
            <person name="Saw J.H."/>
            <person name="Jorgensen S.L."/>
            <person name="Zaremba-Niedzwiedzka K."/>
            <person name="Martijn J."/>
            <person name="Lind A.E."/>
            <person name="van Eijk R."/>
            <person name="Schleper C."/>
            <person name="Guy L."/>
            <person name="Ettema T.J."/>
        </authorList>
    </citation>
    <scope>NUCLEOTIDE SEQUENCE</scope>
</reference>
<protein>
    <submittedName>
        <fullName evidence="1">Uncharacterized protein</fullName>
    </submittedName>
</protein>
<dbReference type="EMBL" id="LAZR01013398">
    <property type="protein sequence ID" value="KKM22146.1"/>
    <property type="molecule type" value="Genomic_DNA"/>
</dbReference>
<dbReference type="AlphaFoldDB" id="A0A0F9I3E1"/>
<accession>A0A0F9I3E1</accession>
<comment type="caution">
    <text evidence="1">The sequence shown here is derived from an EMBL/GenBank/DDBJ whole genome shotgun (WGS) entry which is preliminary data.</text>
</comment>
<name>A0A0F9I3E1_9ZZZZ</name>
<organism evidence="1">
    <name type="scientific">marine sediment metagenome</name>
    <dbReference type="NCBI Taxonomy" id="412755"/>
    <lineage>
        <taxon>unclassified sequences</taxon>
        <taxon>metagenomes</taxon>
        <taxon>ecological metagenomes</taxon>
    </lineage>
</organism>